<keyword evidence="1" id="KW-0614">Plasmid</keyword>
<reference evidence="2" key="1">
    <citation type="submission" date="2017-11" db="EMBL/GenBank/DDBJ databases">
        <authorList>
            <person name="Blom J."/>
        </authorList>
    </citation>
    <scope>NUCLEOTIDE SEQUENCE [LARGE SCALE GENOMIC DNA]</scope>
    <source>
        <plasmid evidence="2">PP6</plasmid>
    </source>
</reference>
<sequence length="43" mass="5034">MNLRVPDEFKRRVDQFALDHRVSVKKVTMQALEEFMNRAGAAQ</sequence>
<gene>
    <name evidence="1" type="ORF">PL963_P600002</name>
</gene>
<proteinExistence type="predicted"/>
<dbReference type="InterPro" id="IPR010985">
    <property type="entry name" value="Ribbon_hlx_hlx"/>
</dbReference>
<dbReference type="SUPFAM" id="SSF47598">
    <property type="entry name" value="Ribbon-helix-helix"/>
    <property type="match status" value="1"/>
</dbReference>
<dbReference type="GO" id="GO:0006355">
    <property type="term" value="P:regulation of DNA-templated transcription"/>
    <property type="evidence" value="ECO:0007669"/>
    <property type="project" value="InterPro"/>
</dbReference>
<protein>
    <submittedName>
        <fullName evidence="1">Uncharacterized protein</fullName>
    </submittedName>
</protein>
<organism evidence="1 2">
    <name type="scientific">Pseudomonas cerasi</name>
    <dbReference type="NCBI Taxonomy" id="1583341"/>
    <lineage>
        <taxon>Bacteria</taxon>
        <taxon>Pseudomonadati</taxon>
        <taxon>Pseudomonadota</taxon>
        <taxon>Gammaproteobacteria</taxon>
        <taxon>Pseudomonadales</taxon>
        <taxon>Pseudomonadaceae</taxon>
        <taxon>Pseudomonas</taxon>
    </lineage>
</organism>
<accession>A0A2K4W3S5</accession>
<keyword evidence="2" id="KW-1185">Reference proteome</keyword>
<dbReference type="AlphaFoldDB" id="A0A2K4W3S5"/>
<evidence type="ECO:0000313" key="1">
    <source>
        <dbReference type="EMBL" id="SOS30506.1"/>
    </source>
</evidence>
<dbReference type="EMBL" id="LT963401">
    <property type="protein sequence ID" value="SOS30506.1"/>
    <property type="molecule type" value="Genomic_DNA"/>
</dbReference>
<geneLocation type="plasmid" evidence="1 2">
    <name>PP6</name>
</geneLocation>
<dbReference type="Proteomes" id="UP000239025">
    <property type="component" value="Plasmid PP6"/>
</dbReference>
<name>A0A2K4W3S5_9PSED</name>
<evidence type="ECO:0000313" key="2">
    <source>
        <dbReference type="Proteomes" id="UP000239025"/>
    </source>
</evidence>